<dbReference type="Proteomes" id="UP000182379">
    <property type="component" value="Unassembled WGS sequence"/>
</dbReference>
<feature type="chain" id="PRO_5032618612" evidence="1">
    <location>
        <begin position="23"/>
        <end position="209"/>
    </location>
</feature>
<protein>
    <submittedName>
        <fullName evidence="2">Uncharacterized protein</fullName>
    </submittedName>
</protein>
<dbReference type="GeneID" id="78335039"/>
<organism evidence="2 3">
    <name type="scientific">Acidaminococcus fermentans</name>
    <dbReference type="NCBI Taxonomy" id="905"/>
    <lineage>
        <taxon>Bacteria</taxon>
        <taxon>Bacillati</taxon>
        <taxon>Bacillota</taxon>
        <taxon>Negativicutes</taxon>
        <taxon>Acidaminococcales</taxon>
        <taxon>Acidaminococcaceae</taxon>
        <taxon>Acidaminococcus</taxon>
    </lineage>
</organism>
<sequence length="209" mass="23313">MNRVVLTAVLFSSLTVSVSASAAGMARRAVPFNYGTRTSSAASVKSAGYRVSTLQNRGKALSYTPISTKKAYAWRRDFGKSNLRKWSSTEGMDTPWRSNSTTDTAHFKASTVAFLDHLNDLARRNGVTFVITGGAERGYHASGTYSHENGYKVDISDEGAMWGSKPFKVLHLALAPFKHQITHELDNAHYDITIYPYNYRGRYSWGYKY</sequence>
<gene>
    <name evidence="2" type="ORF">SAMN05216495_10186</name>
</gene>
<reference evidence="2 3" key="1">
    <citation type="submission" date="2016-10" db="EMBL/GenBank/DDBJ databases">
        <authorList>
            <person name="Varghese N."/>
            <person name="Submissions S."/>
        </authorList>
    </citation>
    <scope>NUCLEOTIDE SEQUENCE [LARGE SCALE GENOMIC DNA]</scope>
    <source>
        <strain evidence="2 3">WCC6</strain>
    </source>
</reference>
<evidence type="ECO:0000256" key="1">
    <source>
        <dbReference type="SAM" id="SignalP"/>
    </source>
</evidence>
<dbReference type="RefSeq" id="WP_012938691.1">
    <property type="nucleotide sequence ID" value="NZ_CALAKB010000032.1"/>
</dbReference>
<feature type="signal peptide" evidence="1">
    <location>
        <begin position="1"/>
        <end position="22"/>
    </location>
</feature>
<dbReference type="AlphaFoldDB" id="A0A1H2T2T1"/>
<dbReference type="EMBL" id="FNOP01000001">
    <property type="protein sequence ID" value="SDW37564.1"/>
    <property type="molecule type" value="Genomic_DNA"/>
</dbReference>
<proteinExistence type="predicted"/>
<evidence type="ECO:0000313" key="3">
    <source>
        <dbReference type="Proteomes" id="UP000182379"/>
    </source>
</evidence>
<accession>A0A1H2T2T1</accession>
<name>A0A1H2T2T1_ACIFE</name>
<evidence type="ECO:0000313" key="2">
    <source>
        <dbReference type="EMBL" id="SDW37564.1"/>
    </source>
</evidence>
<comment type="caution">
    <text evidence="2">The sequence shown here is derived from an EMBL/GenBank/DDBJ whole genome shotgun (WGS) entry which is preliminary data.</text>
</comment>
<keyword evidence="1" id="KW-0732">Signal</keyword>